<comment type="similarity">
    <text evidence="1 5">Belongs to the metallo-dependent hydrolases superfamily. CpsB/CapC family.</text>
</comment>
<dbReference type="PANTHER" id="PTHR39181:SF1">
    <property type="entry name" value="TYROSINE-PROTEIN PHOSPHATASE YWQE"/>
    <property type="match status" value="1"/>
</dbReference>
<name>A0AAE3IUQ0_9BACI</name>
<evidence type="ECO:0000313" key="7">
    <source>
        <dbReference type="Proteomes" id="UP001209318"/>
    </source>
</evidence>
<dbReference type="PIRSF" id="PIRSF016557">
    <property type="entry name" value="Caps_synth_CpsB"/>
    <property type="match status" value="1"/>
</dbReference>
<dbReference type="SUPFAM" id="SSF89550">
    <property type="entry name" value="PHP domain-like"/>
    <property type="match status" value="1"/>
</dbReference>
<organism evidence="6 7">
    <name type="scientific">Perspicuibacillus lycopersici</name>
    <dbReference type="NCBI Taxonomy" id="1325689"/>
    <lineage>
        <taxon>Bacteria</taxon>
        <taxon>Bacillati</taxon>
        <taxon>Bacillota</taxon>
        <taxon>Bacilli</taxon>
        <taxon>Bacillales</taxon>
        <taxon>Bacillaceae</taxon>
        <taxon>Perspicuibacillus</taxon>
    </lineage>
</organism>
<dbReference type="GO" id="GO:0030145">
    <property type="term" value="F:manganese ion binding"/>
    <property type="evidence" value="ECO:0007669"/>
    <property type="project" value="UniProtKB-UniRule"/>
</dbReference>
<dbReference type="EMBL" id="JAOUSF010000002">
    <property type="protein sequence ID" value="MCU9613199.1"/>
    <property type="molecule type" value="Genomic_DNA"/>
</dbReference>
<dbReference type="PANTHER" id="PTHR39181">
    <property type="entry name" value="TYROSINE-PROTEIN PHOSPHATASE YWQE"/>
    <property type="match status" value="1"/>
</dbReference>
<evidence type="ECO:0000256" key="3">
    <source>
        <dbReference type="ARBA" id="ARBA00022912"/>
    </source>
</evidence>
<dbReference type="GO" id="GO:0004725">
    <property type="term" value="F:protein tyrosine phosphatase activity"/>
    <property type="evidence" value="ECO:0007669"/>
    <property type="project" value="UniProtKB-UniRule"/>
</dbReference>
<evidence type="ECO:0000256" key="2">
    <source>
        <dbReference type="ARBA" id="ARBA00022801"/>
    </source>
</evidence>
<evidence type="ECO:0000256" key="4">
    <source>
        <dbReference type="ARBA" id="ARBA00051722"/>
    </source>
</evidence>
<dbReference type="AlphaFoldDB" id="A0AAE3IUQ0"/>
<dbReference type="Proteomes" id="UP001209318">
    <property type="component" value="Unassembled WGS sequence"/>
</dbReference>
<proteinExistence type="inferred from homology"/>
<dbReference type="Pfam" id="PF19567">
    <property type="entry name" value="CpsB_CapC"/>
    <property type="match status" value="1"/>
</dbReference>
<dbReference type="Gene3D" id="3.20.20.140">
    <property type="entry name" value="Metal-dependent hydrolases"/>
    <property type="match status" value="1"/>
</dbReference>
<evidence type="ECO:0000256" key="1">
    <source>
        <dbReference type="ARBA" id="ARBA00005750"/>
    </source>
</evidence>
<comment type="catalytic activity">
    <reaction evidence="4 5">
        <text>O-phospho-L-tyrosyl-[protein] + H2O = L-tyrosyl-[protein] + phosphate</text>
        <dbReference type="Rhea" id="RHEA:10684"/>
        <dbReference type="Rhea" id="RHEA-COMP:10136"/>
        <dbReference type="Rhea" id="RHEA-COMP:20101"/>
        <dbReference type="ChEBI" id="CHEBI:15377"/>
        <dbReference type="ChEBI" id="CHEBI:43474"/>
        <dbReference type="ChEBI" id="CHEBI:46858"/>
        <dbReference type="ChEBI" id="CHEBI:61978"/>
        <dbReference type="EC" id="3.1.3.48"/>
    </reaction>
</comment>
<reference evidence="6" key="1">
    <citation type="submission" date="2022-10" db="EMBL/GenBank/DDBJ databases">
        <title>Description of Fervidibacillus gen. nov. in the family Fervidibacillaceae fam. nov. with two species, Fervidibacillus albus sp. nov., and Fervidibacillus halotolerans sp. nov., isolated from tidal flat sediments.</title>
        <authorList>
            <person name="Kwon K.K."/>
            <person name="Yang S.-H."/>
        </authorList>
    </citation>
    <scope>NUCLEOTIDE SEQUENCE</scope>
    <source>
        <strain evidence="6">JCM 19140</strain>
    </source>
</reference>
<dbReference type="InterPro" id="IPR016195">
    <property type="entry name" value="Pol/histidinol_Pase-like"/>
</dbReference>
<protein>
    <recommendedName>
        <fullName evidence="5">Tyrosine-protein phosphatase</fullName>
        <ecNumber evidence="5">3.1.3.48</ecNumber>
    </recommendedName>
</protein>
<keyword evidence="3 5" id="KW-0904">Protein phosphatase</keyword>
<dbReference type="RefSeq" id="WP_263072411.1">
    <property type="nucleotide sequence ID" value="NZ_JAOUSF010000002.1"/>
</dbReference>
<dbReference type="InterPro" id="IPR016667">
    <property type="entry name" value="Caps_polysacc_synth_CpsB/CapC"/>
</dbReference>
<gene>
    <name evidence="6" type="ORF">OEV98_06495</name>
</gene>
<comment type="caution">
    <text evidence="6">The sequence shown here is derived from an EMBL/GenBank/DDBJ whole genome shotgun (WGS) entry which is preliminary data.</text>
</comment>
<keyword evidence="2 5" id="KW-0378">Hydrolase</keyword>
<keyword evidence="7" id="KW-1185">Reference proteome</keyword>
<evidence type="ECO:0000256" key="5">
    <source>
        <dbReference type="PIRNR" id="PIRNR016557"/>
    </source>
</evidence>
<dbReference type="EC" id="3.1.3.48" evidence="5"/>
<accession>A0AAE3IUQ0</accession>
<evidence type="ECO:0000313" key="6">
    <source>
        <dbReference type="EMBL" id="MCU9613199.1"/>
    </source>
</evidence>
<sequence>MIDIHSHILPGVDDGAQTIEQSIEMAKAAVNDGITKIVASPHHQTSKYYNEKSIVVEKVQELNEVLQAEGIPLEVLTGQEVRLFGEWVIEYENNQIATVNEKNYCLIEFPANHVPSYAERLFYDIQMKGITPIIVHPERNSQIVEQPDKLFQLIDKGAISQVTASSLTGDFGKKIQKFSLQLFEANLAHVIASDAHNITTRRFKLADSYEIIGDHFGTEMVYMLKENAELIIEGKMIYREHPEKIKKKRLLGIF</sequence>